<reference evidence="3" key="1">
    <citation type="submission" date="2017-04" db="EMBL/GenBank/DDBJ databases">
        <authorList>
            <person name="Varghese N."/>
            <person name="Submissions S."/>
        </authorList>
    </citation>
    <scope>NUCLEOTIDE SEQUENCE [LARGE SCALE GENOMIC DNA]</scope>
    <source>
        <strain evidence="3">DSM 12126</strain>
    </source>
</reference>
<proteinExistence type="predicted"/>
<keyword evidence="1" id="KW-1133">Transmembrane helix</keyword>
<dbReference type="AlphaFoldDB" id="A0A1W2CZ03"/>
<keyword evidence="1" id="KW-0472">Membrane</keyword>
<dbReference type="EMBL" id="FWXT01000002">
    <property type="protein sequence ID" value="SMC90104.1"/>
    <property type="molecule type" value="Genomic_DNA"/>
</dbReference>
<dbReference type="Proteomes" id="UP000192756">
    <property type="component" value="Unassembled WGS sequence"/>
</dbReference>
<sequence length="58" mass="7170">MFKYLVIIFVIILGLIYIGNYIDLRNHKINKKEYDRRIRFFIVLIFILIGILVWIKRK</sequence>
<protein>
    <submittedName>
        <fullName evidence="2">Uncharacterized protein</fullName>
    </submittedName>
</protein>
<organism evidence="2 3">
    <name type="scientific">Pedobacter africanus</name>
    <dbReference type="NCBI Taxonomy" id="151894"/>
    <lineage>
        <taxon>Bacteria</taxon>
        <taxon>Pseudomonadati</taxon>
        <taxon>Bacteroidota</taxon>
        <taxon>Sphingobacteriia</taxon>
        <taxon>Sphingobacteriales</taxon>
        <taxon>Sphingobacteriaceae</taxon>
        <taxon>Pedobacter</taxon>
    </lineage>
</organism>
<keyword evidence="1" id="KW-0812">Transmembrane</keyword>
<keyword evidence="3" id="KW-1185">Reference proteome</keyword>
<gene>
    <name evidence="2" type="ORF">SAMN04488524_3401</name>
</gene>
<feature type="transmembrane region" description="Helical" evidence="1">
    <location>
        <begin position="36"/>
        <end position="55"/>
    </location>
</feature>
<feature type="transmembrane region" description="Helical" evidence="1">
    <location>
        <begin position="6"/>
        <end position="24"/>
    </location>
</feature>
<name>A0A1W2CZ03_9SPHI</name>
<evidence type="ECO:0000256" key="1">
    <source>
        <dbReference type="SAM" id="Phobius"/>
    </source>
</evidence>
<accession>A0A1W2CZ03</accession>
<evidence type="ECO:0000313" key="2">
    <source>
        <dbReference type="EMBL" id="SMC90104.1"/>
    </source>
</evidence>
<evidence type="ECO:0000313" key="3">
    <source>
        <dbReference type="Proteomes" id="UP000192756"/>
    </source>
</evidence>